<dbReference type="PANTHER" id="PTHR37031:SF2">
    <property type="entry name" value="PHOD-LIKE PHOSPHATASE METALLOPHOSPHATASE DOMAIN-CONTAINING PROTEIN"/>
    <property type="match status" value="1"/>
</dbReference>
<sequence>MGDLKILAGPILRRTDKHRACIWLVTNQAIAVTGVVYQEVDNSLVEIANNNGHNGHQQIKVSKQCAVHLIQIKNDQELPTDTRLFYDIYFGNPSEKNNLSKMGLVNPEYDDLTTNAYINLNGLPLPSFYIPSKLKRYLHGSCFKLHGEGLESFSKGEQLLQQSSNDALSKRPACLFLTGDQIYADDVSNTTLSQLNLLIGSTLKTGEEQAPWMDKIKDHLAHGKRVNLFRKKSYARFRKGERVGYRYTKTFTSGEADNHLISFSEYFGLHLLCWNPENWNNAVYEELGIAGHRIRRLLANIPTYMMFDDHDITDDWNINHHWQDTVHKDNLTRRVVSNGLAAFFLCQGWGNNPDAYDSSFIDTIQCYLDNLRNPPEGVSKAFESQLLNFHQWNFSVPTTPAVIGLDTRTSRHHRGNGKVSGLMNNNSFSAFSQLWQDANTPSELILISPSPVLGQEFLEWIQQLMTKVGKISTVDAEFWRGDEKTFNKLLETLCEHFKLKRCVILSGDVHHSYAFKGRLKHHSGETIIQQFTCSALRNRSAAWDFMFCQKKLDSKNYGVPRDNMQGFHLKQKGKKKLDDSFGVIRTLPLSSTIKLDIEPITSNDGLAVITHNSIGEIYDEESHTSQTVHGAIGSSLTGTYKMTSS</sequence>
<dbReference type="EMBL" id="CP101527">
    <property type="protein sequence ID" value="UZW75837.1"/>
    <property type="molecule type" value="Genomic_DNA"/>
</dbReference>
<gene>
    <name evidence="1" type="ORF">NNL22_04445</name>
</gene>
<dbReference type="SUPFAM" id="SSF56300">
    <property type="entry name" value="Metallo-dependent phosphatases"/>
    <property type="match status" value="1"/>
</dbReference>
<protein>
    <recommendedName>
        <fullName evidence="3">PhoD-like phosphatase metallophosphatase domain-containing protein</fullName>
    </recommendedName>
</protein>
<evidence type="ECO:0000313" key="1">
    <source>
        <dbReference type="EMBL" id="UZW75837.1"/>
    </source>
</evidence>
<evidence type="ECO:0000313" key="2">
    <source>
        <dbReference type="Proteomes" id="UP001164472"/>
    </source>
</evidence>
<dbReference type="InterPro" id="IPR029052">
    <property type="entry name" value="Metallo-depent_PP-like"/>
</dbReference>
<dbReference type="Gene3D" id="3.60.21.70">
    <property type="entry name" value="PhoD-like phosphatase"/>
    <property type="match status" value="1"/>
</dbReference>
<dbReference type="KEGG" id="asem:NNL22_04445"/>
<organism evidence="1 2">
    <name type="scientific">Alkalimarinus sediminis</name>
    <dbReference type="NCBI Taxonomy" id="1632866"/>
    <lineage>
        <taxon>Bacteria</taxon>
        <taxon>Pseudomonadati</taxon>
        <taxon>Pseudomonadota</taxon>
        <taxon>Gammaproteobacteria</taxon>
        <taxon>Alteromonadales</taxon>
        <taxon>Alteromonadaceae</taxon>
        <taxon>Alkalimarinus</taxon>
    </lineage>
</organism>
<dbReference type="InterPro" id="IPR038607">
    <property type="entry name" value="PhoD-like_sf"/>
</dbReference>
<dbReference type="Proteomes" id="UP001164472">
    <property type="component" value="Chromosome"/>
</dbReference>
<evidence type="ECO:0008006" key="3">
    <source>
        <dbReference type="Google" id="ProtNLM"/>
    </source>
</evidence>
<dbReference type="RefSeq" id="WP_251811587.1">
    <property type="nucleotide sequence ID" value="NZ_CP101527.1"/>
</dbReference>
<proteinExistence type="predicted"/>
<dbReference type="PANTHER" id="PTHR37031">
    <property type="entry name" value="METALLOPHOSPHATASE BINDING DOMAIN PROTEIN"/>
    <property type="match status" value="1"/>
</dbReference>
<accession>A0A9E8HM24</accession>
<reference evidence="1" key="1">
    <citation type="submission" date="2022-07" db="EMBL/GenBank/DDBJ databases">
        <title>Alkalimarinus sp. nov., isolated from gut of a Alitta virens.</title>
        <authorList>
            <person name="Yang A.I."/>
            <person name="Shin N.-R."/>
        </authorList>
    </citation>
    <scope>NUCLEOTIDE SEQUENCE</scope>
    <source>
        <strain evidence="1">FA028</strain>
    </source>
</reference>
<keyword evidence="2" id="KW-1185">Reference proteome</keyword>
<dbReference type="AlphaFoldDB" id="A0A9E8HM24"/>
<name>A0A9E8HM24_9ALTE</name>